<dbReference type="InterPro" id="IPR036423">
    <property type="entry name" value="SOD-like_Cu/Zn_dom_sf"/>
</dbReference>
<dbReference type="EMBL" id="VIVR01000001">
    <property type="protein sequence ID" value="TWE17359.1"/>
    <property type="molecule type" value="Genomic_DNA"/>
</dbReference>
<gene>
    <name evidence="2" type="ORF">FB465_2374</name>
</gene>
<keyword evidence="3" id="KW-1185">Reference proteome</keyword>
<dbReference type="SUPFAM" id="SSF49329">
    <property type="entry name" value="Cu,Zn superoxide dismutase-like"/>
    <property type="match status" value="1"/>
</dbReference>
<dbReference type="RefSeq" id="WP_145790081.1">
    <property type="nucleotide sequence ID" value="NZ_BAAABR010000030.1"/>
</dbReference>
<dbReference type="Proteomes" id="UP000318416">
    <property type="component" value="Unassembled WGS sequence"/>
</dbReference>
<protein>
    <submittedName>
        <fullName evidence="2">Cu-Zn family superoxide dismutase</fullName>
    </submittedName>
</protein>
<accession>A0A561EP70</accession>
<dbReference type="GO" id="GO:0046872">
    <property type="term" value="F:metal ion binding"/>
    <property type="evidence" value="ECO:0007669"/>
    <property type="project" value="InterPro"/>
</dbReference>
<dbReference type="Gene3D" id="2.60.40.200">
    <property type="entry name" value="Superoxide dismutase, copper/zinc binding domain"/>
    <property type="match status" value="1"/>
</dbReference>
<evidence type="ECO:0000313" key="2">
    <source>
        <dbReference type="EMBL" id="TWE17359.1"/>
    </source>
</evidence>
<dbReference type="AlphaFoldDB" id="A0A561EP70"/>
<evidence type="ECO:0000313" key="3">
    <source>
        <dbReference type="Proteomes" id="UP000318416"/>
    </source>
</evidence>
<name>A0A561EP70_9ACTN</name>
<proteinExistence type="inferred from homology"/>
<dbReference type="GO" id="GO:0006801">
    <property type="term" value="P:superoxide metabolic process"/>
    <property type="evidence" value="ECO:0007669"/>
    <property type="project" value="InterPro"/>
</dbReference>
<comment type="similarity">
    <text evidence="1">Belongs to the Cu-Zn superoxide dismutase family.</text>
</comment>
<evidence type="ECO:0000256" key="1">
    <source>
        <dbReference type="ARBA" id="ARBA00010457"/>
    </source>
</evidence>
<reference evidence="2 3" key="1">
    <citation type="submission" date="2019-06" db="EMBL/GenBank/DDBJ databases">
        <title>Sequencing the genomes of 1000 actinobacteria strains.</title>
        <authorList>
            <person name="Klenk H.-P."/>
        </authorList>
    </citation>
    <scope>NUCLEOTIDE SEQUENCE [LARGE SCALE GENOMIC DNA]</scope>
    <source>
        <strain evidence="2 3">DSM 41649</strain>
    </source>
</reference>
<organism evidence="2 3">
    <name type="scientific">Kitasatospora atroaurantiaca</name>
    <dbReference type="NCBI Taxonomy" id="285545"/>
    <lineage>
        <taxon>Bacteria</taxon>
        <taxon>Bacillati</taxon>
        <taxon>Actinomycetota</taxon>
        <taxon>Actinomycetes</taxon>
        <taxon>Kitasatosporales</taxon>
        <taxon>Streptomycetaceae</taxon>
        <taxon>Kitasatospora</taxon>
    </lineage>
</organism>
<sequence length="176" mass="18412">MPAPLPAALVPLALLPSLVPSTTVIETTFDRASGFVPPTAVSYAPDLVPYGSKVRVSVTRRAGQTSVEVRMSGVAAGHEFPAHVHTGRCGTDAATSGPHYQNVADPVQPSIDPAYANDRNEMRLTVRTDKEGRGTASAAVDWSFREGGARSIVLHAGRPAGAHGTADRVACVNVKF</sequence>
<comment type="caution">
    <text evidence="2">The sequence shown here is derived from an EMBL/GenBank/DDBJ whole genome shotgun (WGS) entry which is preliminary data.</text>
</comment>
<dbReference type="OrthoDB" id="3297424at2"/>